<dbReference type="Proteomes" id="UP001487740">
    <property type="component" value="Unassembled WGS sequence"/>
</dbReference>
<evidence type="ECO:0000256" key="1">
    <source>
        <dbReference type="SAM" id="Coils"/>
    </source>
</evidence>
<comment type="caution">
    <text evidence="3">The sequence shown here is derived from an EMBL/GenBank/DDBJ whole genome shotgun (WGS) entry which is preliminary data.</text>
</comment>
<feature type="coiled-coil region" evidence="1">
    <location>
        <begin position="56"/>
        <end position="90"/>
    </location>
</feature>
<sequence>MQDLESPFEEVSQDSGILLLSLVLHPLYTTTTTTTITTFLAPTLGTGDWLSEAEKMNEGQDEASSQDQQLDQLQQELHAKELLLETLRYENNNLKQYSDRHYDSTSTPDWKSYDALKRKVVEYQKALEQRDHIIGQMEAGIKQLMHKNVEAEAKGRKAEEHYSGEIQTLAQQVQELTAQLTITSHQHQAAMKAAQDHFSQQLAASQKQMRDQHGREMATLREKHASEMTGVTLQVEALEKSHREEHHKLVEHLTHLSNSLGAQLEEEKGKVLGLQREKEEWEVHKKELEAESEERESLRKSLNEHITAREDLQDQLRKHSERQVEEKRKRESLHNMSESLSNDLKAENEKRKIMEAKLEEEMKNARKWFEEKTALEVNQKQLVLQLQVAEEELAKAAASRVNNIEKLESLGQENEVTEEVRSLKEMVEAGQVERKHLEERCACKEAELEQLKEKYTQTLVLKESDFKELEESYKKKLLSKDIELQELEENFKEKFSLKEKEVKELEEMYEKKCSQKDHDLQELSERIALKETELEELKKKDRKMEILHENCLGLLEHLQSGEQERKKIEEDCEDKCEMLNTVLRKIDVKLCEATSLVSKQMVAAEEEVQRAGPRSNLEKAPSNLRGSETAHVSMDTCKCEREKESSKLLEELHHVKEKLEEGKRNEEDLTKKLTLSEKEKKQLANEAEFMHKKIHDQHFTITSLQNEKSRLGQHIVQLEGERSALRAEETQHQKDNLNLQEELSTLKAKELQTQWEHYRTTLDNLMELQQHTDNLQQDKLEIDLRNISLSAELDFLKGSTTPDESGMDESLEEKTLEEKEDNQNEDLVLKSVREENKVLKQCLDNKSLLSRLERLHLLSPKPNFERELSLCLRERKVVMQVVRMHLEQFMAQWKQCAETHPSLLAFAEALAACVEDLSGHLLGLSNGDDVSAEVVVRCLQQAMIKDIVPVEVNLGTIAAMA</sequence>
<evidence type="ECO:0000256" key="2">
    <source>
        <dbReference type="SAM" id="MobiDB-lite"/>
    </source>
</evidence>
<dbReference type="EMBL" id="JARAKH010000009">
    <property type="protein sequence ID" value="KAK8400792.1"/>
    <property type="molecule type" value="Genomic_DNA"/>
</dbReference>
<keyword evidence="1" id="KW-0175">Coiled coil</keyword>
<evidence type="ECO:0000313" key="3">
    <source>
        <dbReference type="EMBL" id="KAK8400792.1"/>
    </source>
</evidence>
<feature type="region of interest" description="Disordered" evidence="2">
    <location>
        <begin position="797"/>
        <end position="823"/>
    </location>
</feature>
<feature type="compositionally biased region" description="Basic and acidic residues" evidence="2">
    <location>
        <begin position="306"/>
        <end position="333"/>
    </location>
</feature>
<reference evidence="3 4" key="1">
    <citation type="submission" date="2023-03" db="EMBL/GenBank/DDBJ databases">
        <title>High-quality genome of Scylla paramamosain provides insights in environmental adaptation.</title>
        <authorList>
            <person name="Zhang L."/>
        </authorList>
    </citation>
    <scope>NUCLEOTIDE SEQUENCE [LARGE SCALE GENOMIC DNA]</scope>
    <source>
        <strain evidence="3">LZ_2023a</strain>
        <tissue evidence="3">Muscle</tissue>
    </source>
</reference>
<name>A0AAW0UQ74_SCYPA</name>
<dbReference type="AlphaFoldDB" id="A0AAW0UQ74"/>
<evidence type="ECO:0000313" key="4">
    <source>
        <dbReference type="Proteomes" id="UP001487740"/>
    </source>
</evidence>
<feature type="coiled-coil region" evidence="1">
    <location>
        <begin position="141"/>
        <end position="179"/>
    </location>
</feature>
<feature type="region of interest" description="Disordered" evidence="2">
    <location>
        <begin position="306"/>
        <end position="344"/>
    </location>
</feature>
<accession>A0AAW0UQ74</accession>
<gene>
    <name evidence="3" type="ORF">O3P69_002525</name>
</gene>
<protein>
    <submittedName>
        <fullName evidence="3">Uncharacterized protein</fullName>
    </submittedName>
</protein>
<feature type="region of interest" description="Disordered" evidence="2">
    <location>
        <begin position="608"/>
        <end position="629"/>
    </location>
</feature>
<organism evidence="3 4">
    <name type="scientific">Scylla paramamosain</name>
    <name type="common">Mud crab</name>
    <dbReference type="NCBI Taxonomy" id="85552"/>
    <lineage>
        <taxon>Eukaryota</taxon>
        <taxon>Metazoa</taxon>
        <taxon>Ecdysozoa</taxon>
        <taxon>Arthropoda</taxon>
        <taxon>Crustacea</taxon>
        <taxon>Multicrustacea</taxon>
        <taxon>Malacostraca</taxon>
        <taxon>Eumalacostraca</taxon>
        <taxon>Eucarida</taxon>
        <taxon>Decapoda</taxon>
        <taxon>Pleocyemata</taxon>
        <taxon>Brachyura</taxon>
        <taxon>Eubrachyura</taxon>
        <taxon>Portunoidea</taxon>
        <taxon>Portunidae</taxon>
        <taxon>Portuninae</taxon>
        <taxon>Scylla</taxon>
    </lineage>
</organism>
<feature type="coiled-coil region" evidence="1">
    <location>
        <begin position="645"/>
        <end position="749"/>
    </location>
</feature>
<keyword evidence="4" id="KW-1185">Reference proteome</keyword>
<proteinExistence type="predicted"/>